<proteinExistence type="predicted"/>
<evidence type="ECO:0000313" key="1">
    <source>
        <dbReference type="EMBL" id="KAJ1672441.1"/>
    </source>
</evidence>
<dbReference type="EMBL" id="JAMZIH010008370">
    <property type="protein sequence ID" value="KAJ1672441.1"/>
    <property type="molecule type" value="Genomic_DNA"/>
</dbReference>
<dbReference type="Proteomes" id="UP001145114">
    <property type="component" value="Unassembled WGS sequence"/>
</dbReference>
<accession>A0ACC1H894</accession>
<gene>
    <name evidence="1" type="ORF">EV182_007168</name>
</gene>
<keyword evidence="2" id="KW-1185">Reference proteome</keyword>
<reference evidence="1" key="1">
    <citation type="submission" date="2022-06" db="EMBL/GenBank/DDBJ databases">
        <title>Phylogenomic reconstructions and comparative analyses of Kickxellomycotina fungi.</title>
        <authorList>
            <person name="Reynolds N.K."/>
            <person name="Stajich J.E."/>
            <person name="Barry K."/>
            <person name="Grigoriev I.V."/>
            <person name="Crous P."/>
            <person name="Smith M.E."/>
        </authorList>
    </citation>
    <scope>NUCLEOTIDE SEQUENCE</scope>
    <source>
        <strain evidence="1">RSA 2271</strain>
    </source>
</reference>
<evidence type="ECO:0000313" key="2">
    <source>
        <dbReference type="Proteomes" id="UP001145114"/>
    </source>
</evidence>
<organism evidence="1 2">
    <name type="scientific">Spiromyces aspiralis</name>
    <dbReference type="NCBI Taxonomy" id="68401"/>
    <lineage>
        <taxon>Eukaryota</taxon>
        <taxon>Fungi</taxon>
        <taxon>Fungi incertae sedis</taxon>
        <taxon>Zoopagomycota</taxon>
        <taxon>Kickxellomycotina</taxon>
        <taxon>Kickxellomycetes</taxon>
        <taxon>Kickxellales</taxon>
        <taxon>Kickxellaceae</taxon>
        <taxon>Spiromyces</taxon>
    </lineage>
</organism>
<name>A0ACC1H894_9FUNG</name>
<feature type="non-terminal residue" evidence="1">
    <location>
        <position position="213"/>
    </location>
</feature>
<protein>
    <submittedName>
        <fullName evidence="1">Uncharacterized protein</fullName>
    </submittedName>
</protein>
<sequence length="213" mass="24498">MHRAALDVLGRIAFDFDFGAVRDPTNPYYRLYSDIMDIIRFPIRSFFPQLDRLPLPYVKRGIRKLKEFDEIIYKMVDRKQREARERKRLGTPLTAEQRAKADLLTLMVEAKIQGGDKGSTEKEFRDNLILFYIGGHDTTSNSLSFILMELALNPEVQAKARKEALEVLGDDPTDVVPTTEQLKQLPYIGSIIKENQRKNPVITMVTREVAKPT</sequence>
<comment type="caution">
    <text evidence="1">The sequence shown here is derived from an EMBL/GenBank/DDBJ whole genome shotgun (WGS) entry which is preliminary data.</text>
</comment>